<feature type="compositionally biased region" description="Polar residues" evidence="9">
    <location>
        <begin position="622"/>
        <end position="643"/>
    </location>
</feature>
<evidence type="ECO:0000256" key="9">
    <source>
        <dbReference type="SAM" id="MobiDB-lite"/>
    </source>
</evidence>
<accession>A0ABQ5R3E0</accession>
<evidence type="ECO:0000256" key="5">
    <source>
        <dbReference type="ARBA" id="ARBA00022970"/>
    </source>
</evidence>
<dbReference type="Pfam" id="PF02653">
    <property type="entry name" value="BPD_transp_2"/>
    <property type="match status" value="2"/>
</dbReference>
<comment type="caution">
    <text evidence="11">The sequence shown here is derived from an EMBL/GenBank/DDBJ whole genome shotgun (WGS) entry which is preliminary data.</text>
</comment>
<keyword evidence="4 10" id="KW-0812">Transmembrane</keyword>
<feature type="transmembrane region" description="Helical" evidence="10">
    <location>
        <begin position="137"/>
        <end position="160"/>
    </location>
</feature>
<feature type="transmembrane region" description="Helical" evidence="10">
    <location>
        <begin position="188"/>
        <end position="208"/>
    </location>
</feature>
<dbReference type="Proteomes" id="UP001144280">
    <property type="component" value="Unassembled WGS sequence"/>
</dbReference>
<name>A0ABQ5R3E0_9ACTN</name>
<feature type="transmembrane region" description="Helical" evidence="10">
    <location>
        <begin position="406"/>
        <end position="430"/>
    </location>
</feature>
<evidence type="ECO:0000256" key="1">
    <source>
        <dbReference type="ARBA" id="ARBA00004651"/>
    </source>
</evidence>
<proteinExistence type="inferred from homology"/>
<evidence type="ECO:0000313" key="11">
    <source>
        <dbReference type="EMBL" id="GLI00823.1"/>
    </source>
</evidence>
<feature type="transmembrane region" description="Helical" evidence="10">
    <location>
        <begin position="96"/>
        <end position="117"/>
    </location>
</feature>
<evidence type="ECO:0000256" key="7">
    <source>
        <dbReference type="ARBA" id="ARBA00023136"/>
    </source>
</evidence>
<feature type="transmembrane region" description="Helical" evidence="10">
    <location>
        <begin position="537"/>
        <end position="562"/>
    </location>
</feature>
<organism evidence="11 12">
    <name type="scientific">Phytohabitans aurantiacus</name>
    <dbReference type="NCBI Taxonomy" id="3016789"/>
    <lineage>
        <taxon>Bacteria</taxon>
        <taxon>Bacillati</taxon>
        <taxon>Actinomycetota</taxon>
        <taxon>Actinomycetes</taxon>
        <taxon>Micromonosporales</taxon>
        <taxon>Micromonosporaceae</taxon>
    </lineage>
</organism>
<evidence type="ECO:0000256" key="4">
    <source>
        <dbReference type="ARBA" id="ARBA00022692"/>
    </source>
</evidence>
<gene>
    <name evidence="11" type="ORF">Pa4123_60990</name>
</gene>
<protein>
    <recommendedName>
        <fullName evidence="13">Branched-chain amino acid ABC transporter permease</fullName>
    </recommendedName>
</protein>
<keyword evidence="6 10" id="KW-1133">Transmembrane helix</keyword>
<feature type="transmembrane region" description="Helical" evidence="10">
    <location>
        <begin position="381"/>
        <end position="399"/>
    </location>
</feature>
<keyword evidence="3" id="KW-1003">Cell membrane</keyword>
<evidence type="ECO:0000313" key="12">
    <source>
        <dbReference type="Proteomes" id="UP001144280"/>
    </source>
</evidence>
<feature type="transmembrane region" description="Helical" evidence="10">
    <location>
        <begin position="309"/>
        <end position="328"/>
    </location>
</feature>
<dbReference type="PANTHER" id="PTHR11795">
    <property type="entry name" value="BRANCHED-CHAIN AMINO ACID TRANSPORT SYSTEM PERMEASE PROTEIN LIVH"/>
    <property type="match status" value="1"/>
</dbReference>
<keyword evidence="7 10" id="KW-0472">Membrane</keyword>
<evidence type="ECO:0000256" key="2">
    <source>
        <dbReference type="ARBA" id="ARBA00022448"/>
    </source>
</evidence>
<sequence length="660" mass="67473">MSGLIAFTVLGLVTGAGYAVAASGLVLTYSTSRVFNVAHGAIGMVMAFLCWELTVQRGLPGWLAVLLVVGVAAPLLGAFAERVMMRHLAGAPEGTTLVVTVGLLIMLIGAAQAIWPATARPVEPFFGQRGFRVGSAFVTYHDLVMVAAALVVAAGLYSLLSRTRIGAAMRASVDNRELLRLYGARTSLVSALSWAIGAALAALAGILLTPVVGLSYFDLTLLVISAYAAAVVGRLRSLPWTFVGALLLGLAQSYAVGYLPPTEALSGLRAAIPALFLFAALLLSPQATLRVGQIKGIAGVPVPPARRALVSGVLLVGAAAAASFALPAAQNDQLALGFVYGIVMLSLVPLTGYGGFVSLTQLTFVGIGAVTVARLGTASPLGLLAAAAVAALVGALVALPALRLRGLYLALSTLAFGLLMDKLVFQSSLAFGFNGSLSVPRLAGLRGERAYVMVCAAAFVVVGLGVLALRRSGYGRILLAMRDSPAGCATLGLNMRWTRVRLFALSAGIAGFAGGLLGGLRQTVAATDFQLMGSLPLLLLAVVAGVTSVSGAALGGMALMLLPVLASAFPALGGLVYLLVGVASVGLGRDPNGVVSHLFKLGRRREHWRPAPARRPPSSASTEATRVSSAEAEQSSTENNSGAEHSGTPALPLRGAGVNR</sequence>
<feature type="transmembrane region" description="Helical" evidence="10">
    <location>
        <begin position="271"/>
        <end position="289"/>
    </location>
</feature>
<evidence type="ECO:0000256" key="10">
    <source>
        <dbReference type="SAM" id="Phobius"/>
    </source>
</evidence>
<feature type="transmembrane region" description="Helical" evidence="10">
    <location>
        <begin position="61"/>
        <end position="84"/>
    </location>
</feature>
<dbReference type="EMBL" id="BSDI01000037">
    <property type="protein sequence ID" value="GLI00823.1"/>
    <property type="molecule type" value="Genomic_DNA"/>
</dbReference>
<evidence type="ECO:0008006" key="13">
    <source>
        <dbReference type="Google" id="ProtNLM"/>
    </source>
</evidence>
<feature type="transmembrane region" description="Helical" evidence="10">
    <location>
        <begin position="334"/>
        <end position="351"/>
    </location>
</feature>
<feature type="transmembrane region" description="Helical" evidence="10">
    <location>
        <begin position="450"/>
        <end position="469"/>
    </location>
</feature>
<feature type="region of interest" description="Disordered" evidence="9">
    <location>
        <begin position="608"/>
        <end position="660"/>
    </location>
</feature>
<feature type="transmembrane region" description="Helical" evidence="10">
    <location>
        <begin position="500"/>
        <end position="517"/>
    </location>
</feature>
<feature type="transmembrane region" description="Helical" evidence="10">
    <location>
        <begin position="569"/>
        <end position="588"/>
    </location>
</feature>
<feature type="transmembrane region" description="Helical" evidence="10">
    <location>
        <begin position="240"/>
        <end position="259"/>
    </location>
</feature>
<dbReference type="InterPro" id="IPR001851">
    <property type="entry name" value="ABC_transp_permease"/>
</dbReference>
<evidence type="ECO:0000256" key="3">
    <source>
        <dbReference type="ARBA" id="ARBA00022475"/>
    </source>
</evidence>
<dbReference type="InterPro" id="IPR043428">
    <property type="entry name" value="LivM-like"/>
</dbReference>
<evidence type="ECO:0000256" key="8">
    <source>
        <dbReference type="ARBA" id="ARBA00037998"/>
    </source>
</evidence>
<comment type="similarity">
    <text evidence="8">Belongs to the binding-protein-dependent transport system permease family. LivHM subfamily.</text>
</comment>
<keyword evidence="12" id="KW-1185">Reference proteome</keyword>
<dbReference type="PANTHER" id="PTHR11795:SF450">
    <property type="entry name" value="ABC TRANSPORTER PERMEASE PROTEIN"/>
    <property type="match status" value="1"/>
</dbReference>
<keyword evidence="2" id="KW-0813">Transport</keyword>
<dbReference type="CDD" id="cd06581">
    <property type="entry name" value="TM_PBP1_LivM_like"/>
    <property type="match status" value="1"/>
</dbReference>
<keyword evidence="5" id="KW-0029">Amino-acid transport</keyword>
<dbReference type="InterPro" id="IPR052157">
    <property type="entry name" value="BCAA_transport_permease"/>
</dbReference>
<reference evidence="11" key="1">
    <citation type="submission" date="2022-12" db="EMBL/GenBank/DDBJ databases">
        <title>New Phytohabitans aurantiacus sp. RD004123 nov., an actinomycete isolated from soil.</title>
        <authorList>
            <person name="Triningsih D.W."/>
            <person name="Harunari E."/>
            <person name="Igarashi Y."/>
        </authorList>
    </citation>
    <scope>NUCLEOTIDE SEQUENCE</scope>
    <source>
        <strain evidence="11">RD004123</strain>
    </source>
</reference>
<evidence type="ECO:0000256" key="6">
    <source>
        <dbReference type="ARBA" id="ARBA00022989"/>
    </source>
</evidence>
<comment type="subcellular location">
    <subcellularLocation>
        <location evidence="1">Cell membrane</location>
        <topology evidence="1">Multi-pass membrane protein</topology>
    </subcellularLocation>
</comment>
<dbReference type="RefSeq" id="WP_281901394.1">
    <property type="nucleotide sequence ID" value="NZ_BSDI01000037.1"/>
</dbReference>
<dbReference type="CDD" id="cd06582">
    <property type="entry name" value="TM_PBP1_LivH_like"/>
    <property type="match status" value="1"/>
</dbReference>